<dbReference type="EMBL" id="BPMK01000005">
    <property type="protein sequence ID" value="GIZ51324.1"/>
    <property type="molecule type" value="Genomic_DNA"/>
</dbReference>
<protein>
    <recommendedName>
        <fullName evidence="3">Polyketide cyclase/dehydrase/lipid transport protein</fullName>
    </recommendedName>
</protein>
<evidence type="ECO:0008006" key="3">
    <source>
        <dbReference type="Google" id="ProtNLM"/>
    </source>
</evidence>
<evidence type="ECO:0000313" key="2">
    <source>
        <dbReference type="Proteomes" id="UP000887222"/>
    </source>
</evidence>
<accession>A0ABQ4Q2J4</accession>
<comment type="caution">
    <text evidence="1">The sequence shown here is derived from an EMBL/GenBank/DDBJ whole genome shotgun (WGS) entry which is preliminary data.</text>
</comment>
<sequence>MRIECRDDRLENELHALDVRFEKWDLAPSKVVHRNGNKLRLEQNGRVFIGPIPWSFDYVRDVELTAPTRIRSVIVGGSLASGEVITDLKRQGDATHISYRSEAVMGVWVPLGISEAVIRQQVLDQLGQMRDEMVRRRGLR</sequence>
<dbReference type="Gene3D" id="3.30.530.20">
    <property type="match status" value="1"/>
</dbReference>
<name>A0ABQ4Q2J4_9BURK</name>
<gene>
    <name evidence="1" type="ORF">NCCP691_13380</name>
</gene>
<dbReference type="InterPro" id="IPR023393">
    <property type="entry name" value="START-like_dom_sf"/>
</dbReference>
<proteinExistence type="predicted"/>
<keyword evidence="2" id="KW-1185">Reference proteome</keyword>
<reference evidence="1 2" key="1">
    <citation type="journal article" date="2022" name="Int. J. Syst. Evol. Microbiol.">
        <title>Noviherbaspirillum aridicola sp. nov., isolated from an arid soil in Pakistan.</title>
        <authorList>
            <person name="Khan I.U."/>
            <person name="Saqib M."/>
            <person name="Amin A."/>
            <person name="Hussain F."/>
            <person name="Li L."/>
            <person name="Liu Y.H."/>
            <person name="Fang B.Z."/>
            <person name="Ahmed I."/>
            <person name="Li W.J."/>
        </authorList>
    </citation>
    <scope>NUCLEOTIDE SEQUENCE [LARGE SCALE GENOMIC DNA]</scope>
    <source>
        <strain evidence="1 2">NCCP-691</strain>
    </source>
</reference>
<evidence type="ECO:0000313" key="1">
    <source>
        <dbReference type="EMBL" id="GIZ51324.1"/>
    </source>
</evidence>
<organism evidence="1 2">
    <name type="scientific">Noviherbaspirillum aridicola</name>
    <dbReference type="NCBI Taxonomy" id="2849687"/>
    <lineage>
        <taxon>Bacteria</taxon>
        <taxon>Pseudomonadati</taxon>
        <taxon>Pseudomonadota</taxon>
        <taxon>Betaproteobacteria</taxon>
        <taxon>Burkholderiales</taxon>
        <taxon>Oxalobacteraceae</taxon>
        <taxon>Noviherbaspirillum</taxon>
    </lineage>
</organism>
<dbReference type="Proteomes" id="UP000887222">
    <property type="component" value="Unassembled WGS sequence"/>
</dbReference>
<dbReference type="SUPFAM" id="SSF55961">
    <property type="entry name" value="Bet v1-like"/>
    <property type="match status" value="1"/>
</dbReference>